<evidence type="ECO:0000313" key="1">
    <source>
        <dbReference type="EMBL" id="GFT12879.1"/>
    </source>
</evidence>
<dbReference type="Proteomes" id="UP000887013">
    <property type="component" value="Unassembled WGS sequence"/>
</dbReference>
<keyword evidence="2" id="KW-1185">Reference proteome</keyword>
<accession>A0A8X6TIS7</accession>
<evidence type="ECO:0000313" key="2">
    <source>
        <dbReference type="Proteomes" id="UP000887013"/>
    </source>
</evidence>
<gene>
    <name evidence="1" type="ORF">NPIL_519161</name>
</gene>
<protein>
    <submittedName>
        <fullName evidence="1">Uncharacterized protein</fullName>
    </submittedName>
</protein>
<sequence length="118" mass="13729">MWTPFYKGAYGLYLATKEAAEKAEGEYLSFPKCLISGCPLHIQLPITPEKRTKTIIIDNEGYETPLSRKQAKRKIIEQHFPQLIETSNKFKNLRLQKEMSESLTIPEENENRNNEIEK</sequence>
<comment type="caution">
    <text evidence="1">The sequence shown here is derived from an EMBL/GenBank/DDBJ whole genome shotgun (WGS) entry which is preliminary data.</text>
</comment>
<reference evidence="1" key="1">
    <citation type="submission" date="2020-08" db="EMBL/GenBank/DDBJ databases">
        <title>Multicomponent nature underlies the extraordinary mechanical properties of spider dragline silk.</title>
        <authorList>
            <person name="Kono N."/>
            <person name="Nakamura H."/>
            <person name="Mori M."/>
            <person name="Yoshida Y."/>
            <person name="Ohtoshi R."/>
            <person name="Malay A.D."/>
            <person name="Moran D.A.P."/>
            <person name="Tomita M."/>
            <person name="Numata K."/>
            <person name="Arakawa K."/>
        </authorList>
    </citation>
    <scope>NUCLEOTIDE SEQUENCE</scope>
</reference>
<dbReference type="AlphaFoldDB" id="A0A8X6TIS7"/>
<proteinExistence type="predicted"/>
<organism evidence="1 2">
    <name type="scientific">Nephila pilipes</name>
    <name type="common">Giant wood spider</name>
    <name type="synonym">Nephila maculata</name>
    <dbReference type="NCBI Taxonomy" id="299642"/>
    <lineage>
        <taxon>Eukaryota</taxon>
        <taxon>Metazoa</taxon>
        <taxon>Ecdysozoa</taxon>
        <taxon>Arthropoda</taxon>
        <taxon>Chelicerata</taxon>
        <taxon>Arachnida</taxon>
        <taxon>Araneae</taxon>
        <taxon>Araneomorphae</taxon>
        <taxon>Entelegynae</taxon>
        <taxon>Araneoidea</taxon>
        <taxon>Nephilidae</taxon>
        <taxon>Nephila</taxon>
    </lineage>
</organism>
<name>A0A8X6TIS7_NEPPI</name>
<dbReference type="EMBL" id="BMAW01104176">
    <property type="protein sequence ID" value="GFT12879.1"/>
    <property type="molecule type" value="Genomic_DNA"/>
</dbReference>